<proteinExistence type="predicted"/>
<dbReference type="PANTHER" id="PTHR39456">
    <property type="entry name" value="METAL-DEPENDENT HYDROLASE"/>
    <property type="match status" value="1"/>
</dbReference>
<protein>
    <submittedName>
        <fullName evidence="1">Metal-dependent hydrolase</fullName>
    </submittedName>
</protein>
<sequence length="292" mass="34477">MALTVRFPKIDYSAVQAHWARSHAFSQHRNATSFIPTPIEPWLIKVLQNARPLIPATETRLLEDIDGFIAQESQHFRQHRMFNRRLVEQGYPEMAVMEKELEDDLDEFLKNRSLKFQLAYADGFESLGALSGWVWFEKSDEWLAGADPELTAMWKWHMAEEFEHRHVCFDLYHTIYGKGFWNAILNGYFYRIYGLLFAIRHLTTGYMNRMYEYLMTIDRAKMSPEELEESKADEKRFKKFLMSTAWPLLANLLPWYNPSRKRTPRGLMEYLKRFETGGDYSRTSTRAEAATA</sequence>
<reference evidence="1 2" key="1">
    <citation type="submission" date="2023-03" db="EMBL/GenBank/DDBJ databases">
        <title>Novosphingobium cyanobacteriorum sp. nov., isolated from a eutrophic reservoir during the Microcystis bloom period.</title>
        <authorList>
            <person name="Kang M."/>
            <person name="Le V."/>
            <person name="Ko S.-R."/>
            <person name="Lee S.-A."/>
            <person name="Ahn C.-Y."/>
        </authorList>
    </citation>
    <scope>NUCLEOTIDE SEQUENCE [LARGE SCALE GENOMIC DNA]</scope>
    <source>
        <strain evidence="1 2">HBC54</strain>
    </source>
</reference>
<dbReference type="RefSeq" id="WP_277279713.1">
    <property type="nucleotide sequence ID" value="NZ_JAROCY010000018.1"/>
</dbReference>
<evidence type="ECO:0000313" key="1">
    <source>
        <dbReference type="EMBL" id="MDF8334942.1"/>
    </source>
</evidence>
<accession>A0ABT6CLZ5</accession>
<dbReference type="Proteomes" id="UP001222770">
    <property type="component" value="Unassembled WGS sequence"/>
</dbReference>
<dbReference type="GO" id="GO:0016787">
    <property type="term" value="F:hydrolase activity"/>
    <property type="evidence" value="ECO:0007669"/>
    <property type="project" value="UniProtKB-KW"/>
</dbReference>
<dbReference type="EMBL" id="JAROCY010000018">
    <property type="protein sequence ID" value="MDF8334942.1"/>
    <property type="molecule type" value="Genomic_DNA"/>
</dbReference>
<organism evidence="1 2">
    <name type="scientific">Novosphingobium cyanobacteriorum</name>
    <dbReference type="NCBI Taxonomy" id="3024215"/>
    <lineage>
        <taxon>Bacteria</taxon>
        <taxon>Pseudomonadati</taxon>
        <taxon>Pseudomonadota</taxon>
        <taxon>Alphaproteobacteria</taxon>
        <taxon>Sphingomonadales</taxon>
        <taxon>Sphingomonadaceae</taxon>
        <taxon>Novosphingobium</taxon>
    </lineage>
</organism>
<dbReference type="InterPro" id="IPR016516">
    <property type="entry name" value="UCP07580"/>
</dbReference>
<dbReference type="PANTHER" id="PTHR39456:SF1">
    <property type="entry name" value="METAL-DEPENDENT HYDROLASE"/>
    <property type="match status" value="1"/>
</dbReference>
<keyword evidence="1" id="KW-0378">Hydrolase</keyword>
<gene>
    <name evidence="1" type="ORF">POM99_17170</name>
</gene>
<comment type="caution">
    <text evidence="1">The sequence shown here is derived from an EMBL/GenBank/DDBJ whole genome shotgun (WGS) entry which is preliminary data.</text>
</comment>
<dbReference type="Pfam" id="PF10118">
    <property type="entry name" value="Metal_hydrol"/>
    <property type="match status" value="1"/>
</dbReference>
<evidence type="ECO:0000313" key="2">
    <source>
        <dbReference type="Proteomes" id="UP001222770"/>
    </source>
</evidence>
<name>A0ABT6CLZ5_9SPHN</name>
<keyword evidence="2" id="KW-1185">Reference proteome</keyword>